<comment type="caution">
    <text evidence="7">The sequence shown here is derived from an EMBL/GenBank/DDBJ whole genome shotgun (WGS) entry which is preliminary data.</text>
</comment>
<evidence type="ECO:0000259" key="6">
    <source>
        <dbReference type="Pfam" id="PF00884"/>
    </source>
</evidence>
<keyword evidence="4" id="KW-0106">Calcium</keyword>
<feature type="domain" description="Sulfatase N-terminal" evidence="6">
    <location>
        <begin position="26"/>
        <end position="441"/>
    </location>
</feature>
<dbReference type="FunFam" id="3.30.1120.10:FF:000009">
    <property type="entry name" value="Arylsulfatase"/>
    <property type="match status" value="1"/>
</dbReference>
<dbReference type="SUPFAM" id="SSF53649">
    <property type="entry name" value="Alkaline phosphatase-like"/>
    <property type="match status" value="1"/>
</dbReference>
<name>G5QPM8_SALRU</name>
<evidence type="ECO:0000256" key="1">
    <source>
        <dbReference type="ARBA" id="ARBA00008779"/>
    </source>
</evidence>
<feature type="modified residue" description="3-oxoalanine (Ser)" evidence="5">
    <location>
        <position position="72"/>
    </location>
</feature>
<dbReference type="PANTHER" id="PTHR42693:SF53">
    <property type="entry name" value="ENDO-4-O-SULFATASE"/>
    <property type="match status" value="1"/>
</dbReference>
<dbReference type="AlphaFoldDB" id="G5QPM8"/>
<gene>
    <name evidence="7" type="ORF">LTSERUB_4984</name>
</gene>
<protein>
    <submittedName>
        <fullName evidence="7">Putative arylsulfatase</fullName>
    </submittedName>
</protein>
<keyword evidence="3" id="KW-0378">Hydrolase</keyword>
<dbReference type="CDD" id="cd16025">
    <property type="entry name" value="PAS_like"/>
    <property type="match status" value="1"/>
</dbReference>
<dbReference type="InterPro" id="IPR050738">
    <property type="entry name" value="Sulfatase"/>
</dbReference>
<evidence type="ECO:0000256" key="2">
    <source>
        <dbReference type="ARBA" id="ARBA00022723"/>
    </source>
</evidence>
<dbReference type="PROSITE" id="PS00149">
    <property type="entry name" value="SULFATASE_2"/>
    <property type="match status" value="1"/>
</dbReference>
<dbReference type="PROSITE" id="PS00523">
    <property type="entry name" value="SULFATASE_1"/>
    <property type="match status" value="1"/>
</dbReference>
<dbReference type="PATRIC" id="fig|913081.3.peg.3859"/>
<dbReference type="InterPro" id="IPR000917">
    <property type="entry name" value="Sulfatase_N"/>
</dbReference>
<evidence type="ECO:0000256" key="4">
    <source>
        <dbReference type="ARBA" id="ARBA00022837"/>
    </source>
</evidence>
<dbReference type="Proteomes" id="UP000004903">
    <property type="component" value="Unassembled WGS sequence"/>
</dbReference>
<reference evidence="7 8" key="1">
    <citation type="journal article" date="2011" name="BMC Genomics">
        <title>Genome sequencing reveals diversification of virulence factor content and possible host adaptation in distinct subpopulations of Salmonella enterica.</title>
        <authorList>
            <person name="den Bakker H.C."/>
            <person name="Moreno Switt A.I."/>
            <person name="Govoni G."/>
            <person name="Cummings C.A."/>
            <person name="Ranieri M.L."/>
            <person name="Degoricija L."/>
            <person name="Hoelzer K."/>
            <person name="Rodriguez-Rivera L.D."/>
            <person name="Brown S."/>
            <person name="Bolchacova E."/>
            <person name="Furtado M.R."/>
            <person name="Wiedmann M."/>
        </authorList>
    </citation>
    <scope>NUCLEOTIDE SEQUENCE [LARGE SCALE GENOMIC DNA]</scope>
    <source>
        <strain evidence="7 8">A4-653</strain>
    </source>
</reference>
<evidence type="ECO:0000313" key="8">
    <source>
        <dbReference type="Proteomes" id="UP000004903"/>
    </source>
</evidence>
<comment type="PTM">
    <text evidence="5">The conversion to 3-oxoalanine (also known as C-formylglycine, FGly), of a serine or cysteine residue in prokaryotes and of a cysteine residue in eukaryotes, is critical for catalytic activity.</text>
</comment>
<sequence>MKKQVTLATLSIIFSGTAHSTQNERPDIIVIIADDMGYSDITPFGGEIPTPNLQAMAENGVRMSQYYTSPMSAPARAMLLTGNTSQQAGIGGMWWYENTIGKEGYELRLTDRVTTMAERFKDAGYNTLMAGKWHLGFTPGSTPKDRGFRHSFALMGGGASHFDDAVPLGTVEIFHTYYTRDNQRISLPSSFYSSEAYASQINRWISETPREQPIFAWLAFTAPHDPLQAPDEWISRFKNQYEQGYADVYRQRIARLKKLGFLRDDIPLPGLELDKEWQAMTPEQQKYTAKVMQVYAAMIANMDAQIGTVIETLKKTGRDKNTILVFLSDNGVNPAEGFHYESEPDFWKQFDNRYENIGRKNSFISYGPHWADVSNAPYGRYHKTTSGQGGINTSFMISGPGIIHNGATSGPGIIHNGAGAIDNATMAAYDVAPTLYEFAGIDVSKSLSERPTLPMIGVSFKRYLTGESLHAPRTQYGVELHNQAAWIDGEWKLRRLVTVFPQAGNAPWELFNLQRDPLETHNLAADYVDKVKILSSAYEAFAKQTMVLYAKGKLIDYVGIDSKTGRYLAVDPQTLQPVPAPLAIPLDTKSDQ</sequence>
<evidence type="ECO:0000256" key="5">
    <source>
        <dbReference type="PIRSR" id="PIRSR600917-52"/>
    </source>
</evidence>
<keyword evidence="2" id="KW-0479">Metal-binding</keyword>
<comment type="similarity">
    <text evidence="1">Belongs to the sulfatase family.</text>
</comment>
<evidence type="ECO:0000313" key="7">
    <source>
        <dbReference type="EMBL" id="EHC81857.1"/>
    </source>
</evidence>
<organism evidence="7 8">
    <name type="scientific">Salmonella enterica subsp. enterica serovar Rubislaw str. A4-653</name>
    <dbReference type="NCBI Taxonomy" id="913081"/>
    <lineage>
        <taxon>Bacteria</taxon>
        <taxon>Pseudomonadati</taxon>
        <taxon>Pseudomonadota</taxon>
        <taxon>Gammaproteobacteria</taxon>
        <taxon>Enterobacterales</taxon>
        <taxon>Enterobacteriaceae</taxon>
        <taxon>Salmonella</taxon>
    </lineage>
</organism>
<accession>G5QPM8</accession>
<dbReference type="InterPro" id="IPR017850">
    <property type="entry name" value="Alkaline_phosphatase_core_sf"/>
</dbReference>
<dbReference type="Gene3D" id="3.30.1120.10">
    <property type="match status" value="1"/>
</dbReference>
<dbReference type="PANTHER" id="PTHR42693">
    <property type="entry name" value="ARYLSULFATASE FAMILY MEMBER"/>
    <property type="match status" value="1"/>
</dbReference>
<dbReference type="GO" id="GO:0046872">
    <property type="term" value="F:metal ion binding"/>
    <property type="evidence" value="ECO:0007669"/>
    <property type="project" value="UniProtKB-KW"/>
</dbReference>
<dbReference type="EMBL" id="AFCT01001810">
    <property type="protein sequence ID" value="EHC81857.1"/>
    <property type="molecule type" value="Genomic_DNA"/>
</dbReference>
<proteinExistence type="inferred from homology"/>
<evidence type="ECO:0000256" key="3">
    <source>
        <dbReference type="ARBA" id="ARBA00022801"/>
    </source>
</evidence>
<dbReference type="GO" id="GO:0004065">
    <property type="term" value="F:arylsulfatase activity"/>
    <property type="evidence" value="ECO:0007669"/>
    <property type="project" value="TreeGrafter"/>
</dbReference>
<dbReference type="Pfam" id="PF00884">
    <property type="entry name" value="Sulfatase"/>
    <property type="match status" value="1"/>
</dbReference>
<dbReference type="Gene3D" id="3.40.720.10">
    <property type="entry name" value="Alkaline Phosphatase, subunit A"/>
    <property type="match status" value="1"/>
</dbReference>
<dbReference type="InterPro" id="IPR024607">
    <property type="entry name" value="Sulfatase_CS"/>
</dbReference>